<feature type="transmembrane region" description="Helical" evidence="7">
    <location>
        <begin position="349"/>
        <end position="368"/>
    </location>
</feature>
<keyword evidence="2" id="KW-0813">Transport</keyword>
<dbReference type="PANTHER" id="PTHR30509">
    <property type="entry name" value="P-HYDROXYBENZOIC ACID EFFLUX PUMP SUBUNIT-RELATED"/>
    <property type="match status" value="1"/>
</dbReference>
<dbReference type="EMBL" id="JAUTBK010000002">
    <property type="protein sequence ID" value="MDQ1209332.1"/>
    <property type="molecule type" value="Genomic_DNA"/>
</dbReference>
<evidence type="ECO:0000313" key="8">
    <source>
        <dbReference type="EMBL" id="MDQ1209332.1"/>
    </source>
</evidence>
<evidence type="ECO:0000313" key="9">
    <source>
        <dbReference type="Proteomes" id="UP001233360"/>
    </source>
</evidence>
<comment type="subcellular location">
    <subcellularLocation>
        <location evidence="1">Cell membrane</location>
        <topology evidence="1">Multi-pass membrane protein</topology>
    </subcellularLocation>
</comment>
<keyword evidence="3" id="KW-1003">Cell membrane</keyword>
<evidence type="ECO:0000256" key="3">
    <source>
        <dbReference type="ARBA" id="ARBA00022475"/>
    </source>
</evidence>
<keyword evidence="9" id="KW-1185">Reference proteome</keyword>
<comment type="caution">
    <text evidence="8">The sequence shown here is derived from an EMBL/GenBank/DDBJ whole genome shotgun (WGS) entry which is preliminary data.</text>
</comment>
<feature type="transmembrane region" description="Helical" evidence="7">
    <location>
        <begin position="128"/>
        <end position="148"/>
    </location>
</feature>
<accession>A0ABU0UXP3</accession>
<keyword evidence="4 7" id="KW-0812">Transmembrane</keyword>
<evidence type="ECO:0000256" key="2">
    <source>
        <dbReference type="ARBA" id="ARBA00022448"/>
    </source>
</evidence>
<evidence type="ECO:0000256" key="5">
    <source>
        <dbReference type="ARBA" id="ARBA00022989"/>
    </source>
</evidence>
<sequence length="531" mass="60351">MSTFKLTLSSTVAAMMALLCAYALGWQHAWWAAMTVWLVIQPNRNLMAGRILARSLGSSLGAIMGAVLILFVTPLSMQLLCLGIWLLISSGLGSLFQQYRNYAFVVAGYTAAIVIMFCYFENNPDVELAYTRIFCTFIGVFFCILWVLPFVPQQKHHHAFENLHSIQGQIQSLFEKGAVPSLEPKIQSFCFEIKRLNQYFQFHQALTKKDNPQHLLHSLIQQLSLIQVFTQPKTRSYFIENKKEVSIHRLPLKQRLKYFFRYFALNQQARHVLQAIVRVIGVYLLTLTLWLATDWKQAPLMVMTAILFAALFSSHAYAQQALTDVLKGSLLGAILGLIFRIFIVPMHDSGWVMLALFMILLLGAYLMNQSKTAKMAIDLNMTFLLIAQLLAQVSQQTPDILLECLAILSGIVITFIWFRTGVPSLFRAISPDRHFAVKLMYALKNLNTYLEFIYLAALMRADIYTRILEQNQTAHELEAALHVLKQICVVEVENMSAHTFQQSGLQALIQAVAQQHHLQYTPVQGEQSHVL</sequence>
<protein>
    <submittedName>
        <fullName evidence="8">p-hydroxybenzoic acid efflux pump subunit AaeB</fullName>
    </submittedName>
</protein>
<evidence type="ECO:0000256" key="4">
    <source>
        <dbReference type="ARBA" id="ARBA00022692"/>
    </source>
</evidence>
<keyword evidence="5 7" id="KW-1133">Transmembrane helix</keyword>
<feature type="transmembrane region" description="Helical" evidence="7">
    <location>
        <begin position="400"/>
        <end position="418"/>
    </location>
</feature>
<dbReference type="PANTHER" id="PTHR30509:SF9">
    <property type="entry name" value="MULTIDRUG RESISTANCE PROTEIN MDTO"/>
    <property type="match status" value="1"/>
</dbReference>
<name>A0ABU0UXP3_ACIBI</name>
<dbReference type="Proteomes" id="UP001233360">
    <property type="component" value="Unassembled WGS sequence"/>
</dbReference>
<feature type="transmembrane region" description="Helical" evidence="7">
    <location>
        <begin position="325"/>
        <end position="343"/>
    </location>
</feature>
<keyword evidence="6 7" id="KW-0472">Membrane</keyword>
<evidence type="ECO:0000256" key="1">
    <source>
        <dbReference type="ARBA" id="ARBA00004651"/>
    </source>
</evidence>
<gene>
    <name evidence="8" type="ORF">QE380_002255</name>
</gene>
<evidence type="ECO:0000256" key="7">
    <source>
        <dbReference type="SAM" id="Phobius"/>
    </source>
</evidence>
<feature type="transmembrane region" description="Helical" evidence="7">
    <location>
        <begin position="298"/>
        <end position="318"/>
    </location>
</feature>
<feature type="transmembrane region" description="Helical" evidence="7">
    <location>
        <begin position="103"/>
        <end position="122"/>
    </location>
</feature>
<proteinExistence type="predicted"/>
<dbReference type="InterPro" id="IPR006726">
    <property type="entry name" value="PHBA_efflux_AaeB/fusaric-R"/>
</dbReference>
<feature type="transmembrane region" description="Helical" evidence="7">
    <location>
        <begin position="12"/>
        <end position="39"/>
    </location>
</feature>
<evidence type="ECO:0000256" key="6">
    <source>
        <dbReference type="ARBA" id="ARBA00023136"/>
    </source>
</evidence>
<dbReference type="Pfam" id="PF04632">
    <property type="entry name" value="FUSC"/>
    <property type="match status" value="2"/>
</dbReference>
<reference evidence="8 9" key="1">
    <citation type="submission" date="2023-07" db="EMBL/GenBank/DDBJ databases">
        <title>Functional and genomic diversity of the sorghum phyllosphere microbiome.</title>
        <authorList>
            <person name="Shade A."/>
        </authorList>
    </citation>
    <scope>NUCLEOTIDE SEQUENCE [LARGE SCALE GENOMIC DNA]</scope>
    <source>
        <strain evidence="8 9">SORGH_AS_0887</strain>
    </source>
</reference>
<organism evidence="8 9">
    <name type="scientific">Acinetobacter baylyi</name>
    <dbReference type="NCBI Taxonomy" id="202950"/>
    <lineage>
        <taxon>Bacteria</taxon>
        <taxon>Pseudomonadati</taxon>
        <taxon>Pseudomonadota</taxon>
        <taxon>Gammaproteobacteria</taxon>
        <taxon>Moraxellales</taxon>
        <taxon>Moraxellaceae</taxon>
        <taxon>Acinetobacter</taxon>
    </lineage>
</organism>
<feature type="transmembrane region" description="Helical" evidence="7">
    <location>
        <begin position="275"/>
        <end position="292"/>
    </location>
</feature>
<dbReference type="RefSeq" id="WP_307003759.1">
    <property type="nucleotide sequence ID" value="NZ_JAUTBK010000002.1"/>
</dbReference>
<feature type="transmembrane region" description="Helical" evidence="7">
    <location>
        <begin position="77"/>
        <end position="96"/>
    </location>
</feature>